<sequence>MLAWIKNPRPPQMSPIVQHIAQDYPHSSVDNPSPFHLFQYGILVTFIIPCHLIVRVAGLQLLHGNRVIGSPKTHGVAINMDLLGTAVMFNPSPSYTLAIQTSAFLQLFGHPIVDVSMILCPSITTHDIYA</sequence>
<feature type="transmembrane region" description="Helical" evidence="1">
    <location>
        <begin position="37"/>
        <end position="57"/>
    </location>
</feature>
<accession>A0A0E9X2X7</accession>
<proteinExistence type="predicted"/>
<dbReference type="EMBL" id="GBXM01011485">
    <property type="protein sequence ID" value="JAH97092.1"/>
    <property type="molecule type" value="Transcribed_RNA"/>
</dbReference>
<keyword evidence="1" id="KW-0472">Membrane</keyword>
<evidence type="ECO:0000256" key="1">
    <source>
        <dbReference type="SAM" id="Phobius"/>
    </source>
</evidence>
<reference evidence="2" key="2">
    <citation type="journal article" date="2015" name="Fish Shellfish Immunol.">
        <title>Early steps in the European eel (Anguilla anguilla)-Vibrio vulnificus interaction in the gills: Role of the RtxA13 toxin.</title>
        <authorList>
            <person name="Callol A."/>
            <person name="Pajuelo D."/>
            <person name="Ebbesson L."/>
            <person name="Teles M."/>
            <person name="MacKenzie S."/>
            <person name="Amaro C."/>
        </authorList>
    </citation>
    <scope>NUCLEOTIDE SEQUENCE</scope>
</reference>
<keyword evidence="1" id="KW-0812">Transmembrane</keyword>
<dbReference type="AlphaFoldDB" id="A0A0E9X2X7"/>
<name>A0A0E9X2X7_ANGAN</name>
<protein>
    <submittedName>
        <fullName evidence="2">Uncharacterized protein</fullName>
    </submittedName>
</protein>
<keyword evidence="1" id="KW-1133">Transmembrane helix</keyword>
<organism evidence="2">
    <name type="scientific">Anguilla anguilla</name>
    <name type="common">European freshwater eel</name>
    <name type="synonym">Muraena anguilla</name>
    <dbReference type="NCBI Taxonomy" id="7936"/>
    <lineage>
        <taxon>Eukaryota</taxon>
        <taxon>Metazoa</taxon>
        <taxon>Chordata</taxon>
        <taxon>Craniata</taxon>
        <taxon>Vertebrata</taxon>
        <taxon>Euteleostomi</taxon>
        <taxon>Actinopterygii</taxon>
        <taxon>Neopterygii</taxon>
        <taxon>Teleostei</taxon>
        <taxon>Anguilliformes</taxon>
        <taxon>Anguillidae</taxon>
        <taxon>Anguilla</taxon>
    </lineage>
</organism>
<evidence type="ECO:0000313" key="2">
    <source>
        <dbReference type="EMBL" id="JAH97092.1"/>
    </source>
</evidence>
<reference evidence="2" key="1">
    <citation type="submission" date="2014-11" db="EMBL/GenBank/DDBJ databases">
        <authorList>
            <person name="Amaro Gonzalez C."/>
        </authorList>
    </citation>
    <scope>NUCLEOTIDE SEQUENCE</scope>
</reference>